<keyword evidence="3" id="KW-1185">Reference proteome</keyword>
<evidence type="ECO:0000313" key="2">
    <source>
        <dbReference type="EMBL" id="KAF2035855.1"/>
    </source>
</evidence>
<comment type="caution">
    <text evidence="2">The sequence shown here is derived from an EMBL/GenBank/DDBJ whole genome shotgun (WGS) entry which is preliminary data.</text>
</comment>
<dbReference type="Pfam" id="PF06985">
    <property type="entry name" value="HET"/>
    <property type="match status" value="1"/>
</dbReference>
<gene>
    <name evidence="2" type="ORF">EK21DRAFT_106692</name>
</gene>
<dbReference type="InterPro" id="IPR010730">
    <property type="entry name" value="HET"/>
</dbReference>
<sequence>MLCKTCVGMLQNNQGKVLDNSTRLSFEHHKTTAALRKASREECFICMALARLLEPKILSKDQPIIISADLYNLLTKTQRRAKFALDFQMENPQPKATLKYTFVLNETSGSQHLPLSKATSTSSDEVHAMAKNWIKGCRCADGWNEPGRKWYPKRLLDLEGLRTANASVKKVRLIESDAFMKETKMVGGNRVYKHPNYRYVTLSHCWGKPRSGHEPLKLTSNTMKKFMTDGIDLRELPKTFRDAVLFASGLEGVRFVWIDSLCIRQPIKSRDYDEKEQLSDWVEQSRFMDKVYRKAYLNISATASTDGSGGLFFERKPEHLLDEEVDVRYPQPGHGPKELTRCTISNASAWLELVDQAPINKRGWVLQERLLAPRVLHFCSNQVAWECGEFESAESHPENMTELKTELYGEAPHGRIKEMTPSAGKTSRNIRLKGLPDPDLGMPDLYAFELWKRVVEMYSTTNLSHPSDKLVALSGIATHFQRHLLSASTSRLYIAGLWSQNLESQLLWSVNDVWNAAARRFENPAKRVPGRAPSFSWAAIDSPLGITYGDVTDFGASLAVDRGRRDYGHNMEISGPSDQLLFKVLNHNITLLDDRNPFGVVKAGHLLIKPRYLRRIELEVRPERAAAYCWTLKQMPGQDMPVRRREYGKFNLDAPGSDVDIFRQDAILYVMLAAFGPRTVWEEDRCLYCLLLKLEDPLTLSALKNGKKAYRAFRRVGLTKLSSGEAERDMKTLRGIETDEVICLL</sequence>
<accession>A0A9P4HLQ6</accession>
<protein>
    <submittedName>
        <fullName evidence="2">HET-domain-containing protein</fullName>
    </submittedName>
</protein>
<reference evidence="2" key="1">
    <citation type="journal article" date="2020" name="Stud. Mycol.">
        <title>101 Dothideomycetes genomes: a test case for predicting lifestyles and emergence of pathogens.</title>
        <authorList>
            <person name="Haridas S."/>
            <person name="Albert R."/>
            <person name="Binder M."/>
            <person name="Bloem J."/>
            <person name="Labutti K."/>
            <person name="Salamov A."/>
            <person name="Andreopoulos B."/>
            <person name="Baker S."/>
            <person name="Barry K."/>
            <person name="Bills G."/>
            <person name="Bluhm B."/>
            <person name="Cannon C."/>
            <person name="Castanera R."/>
            <person name="Culley D."/>
            <person name="Daum C."/>
            <person name="Ezra D."/>
            <person name="Gonzalez J."/>
            <person name="Henrissat B."/>
            <person name="Kuo A."/>
            <person name="Liang C."/>
            <person name="Lipzen A."/>
            <person name="Lutzoni F."/>
            <person name="Magnuson J."/>
            <person name="Mondo S."/>
            <person name="Nolan M."/>
            <person name="Ohm R."/>
            <person name="Pangilinan J."/>
            <person name="Park H.-J."/>
            <person name="Ramirez L."/>
            <person name="Alfaro M."/>
            <person name="Sun H."/>
            <person name="Tritt A."/>
            <person name="Yoshinaga Y."/>
            <person name="Zwiers L.-H."/>
            <person name="Turgeon B."/>
            <person name="Goodwin S."/>
            <person name="Spatafora J."/>
            <person name="Crous P."/>
            <person name="Grigoriev I."/>
        </authorList>
    </citation>
    <scope>NUCLEOTIDE SEQUENCE</scope>
    <source>
        <strain evidence="2">CBS 110217</strain>
    </source>
</reference>
<dbReference type="OrthoDB" id="5362512at2759"/>
<dbReference type="AlphaFoldDB" id="A0A9P4HLQ6"/>
<organism evidence="2 3">
    <name type="scientific">Setomelanomma holmii</name>
    <dbReference type="NCBI Taxonomy" id="210430"/>
    <lineage>
        <taxon>Eukaryota</taxon>
        <taxon>Fungi</taxon>
        <taxon>Dikarya</taxon>
        <taxon>Ascomycota</taxon>
        <taxon>Pezizomycotina</taxon>
        <taxon>Dothideomycetes</taxon>
        <taxon>Pleosporomycetidae</taxon>
        <taxon>Pleosporales</taxon>
        <taxon>Pleosporineae</taxon>
        <taxon>Phaeosphaeriaceae</taxon>
        <taxon>Setomelanomma</taxon>
    </lineage>
</organism>
<dbReference type="PANTHER" id="PTHR33112:SF9">
    <property type="entry name" value="HETEROKARYON INCOMPATIBILITY DOMAIN-CONTAINING PROTEIN"/>
    <property type="match status" value="1"/>
</dbReference>
<proteinExistence type="predicted"/>
<evidence type="ECO:0000259" key="1">
    <source>
        <dbReference type="Pfam" id="PF06985"/>
    </source>
</evidence>
<dbReference type="Proteomes" id="UP000799777">
    <property type="component" value="Unassembled WGS sequence"/>
</dbReference>
<feature type="domain" description="Heterokaryon incompatibility" evidence="1">
    <location>
        <begin position="199"/>
        <end position="368"/>
    </location>
</feature>
<dbReference type="PANTHER" id="PTHR33112">
    <property type="entry name" value="DOMAIN PROTEIN, PUTATIVE-RELATED"/>
    <property type="match status" value="1"/>
</dbReference>
<dbReference type="EMBL" id="ML978156">
    <property type="protein sequence ID" value="KAF2035855.1"/>
    <property type="molecule type" value="Genomic_DNA"/>
</dbReference>
<evidence type="ECO:0000313" key="3">
    <source>
        <dbReference type="Proteomes" id="UP000799777"/>
    </source>
</evidence>
<name>A0A9P4HLQ6_9PLEO</name>